<proteinExistence type="predicted"/>
<dbReference type="EMBL" id="JAZDUA010000030">
    <property type="protein sequence ID" value="KAK7872086.1"/>
    <property type="molecule type" value="Genomic_DNA"/>
</dbReference>
<evidence type="ECO:0000313" key="1">
    <source>
        <dbReference type="EMBL" id="KAK7872086.1"/>
    </source>
</evidence>
<comment type="caution">
    <text evidence="1">The sequence shown here is derived from an EMBL/GenBank/DDBJ whole genome shotgun (WGS) entry which is preliminary data.</text>
</comment>
<dbReference type="AlphaFoldDB" id="A0AAN9ZDD5"/>
<organism evidence="1 2">
    <name type="scientific">Gryllus longicercus</name>
    <dbReference type="NCBI Taxonomy" id="2509291"/>
    <lineage>
        <taxon>Eukaryota</taxon>
        <taxon>Metazoa</taxon>
        <taxon>Ecdysozoa</taxon>
        <taxon>Arthropoda</taxon>
        <taxon>Hexapoda</taxon>
        <taxon>Insecta</taxon>
        <taxon>Pterygota</taxon>
        <taxon>Neoptera</taxon>
        <taxon>Polyneoptera</taxon>
        <taxon>Orthoptera</taxon>
        <taxon>Ensifera</taxon>
        <taxon>Gryllidea</taxon>
        <taxon>Grylloidea</taxon>
        <taxon>Gryllidae</taxon>
        <taxon>Gryllinae</taxon>
        <taxon>Gryllus</taxon>
    </lineage>
</organism>
<reference evidence="1 2" key="1">
    <citation type="submission" date="2024-03" db="EMBL/GenBank/DDBJ databases">
        <title>The genome assembly and annotation of the cricket Gryllus longicercus Weissman &amp; Gray.</title>
        <authorList>
            <person name="Szrajer S."/>
            <person name="Gray D."/>
            <person name="Ylla G."/>
        </authorList>
    </citation>
    <scope>NUCLEOTIDE SEQUENCE [LARGE SCALE GENOMIC DNA]</scope>
    <source>
        <strain evidence="1">DAG 2021-001</strain>
        <tissue evidence="1">Whole body minus gut</tissue>
    </source>
</reference>
<name>A0AAN9ZDD5_9ORTH</name>
<dbReference type="PANTHER" id="PTHR31800">
    <property type="entry name" value="COILED-COIL DOMAIN-CONTAINING PROTEIN 32"/>
    <property type="match status" value="1"/>
</dbReference>
<dbReference type="InterPro" id="IPR028039">
    <property type="entry name" value="CCDC32"/>
</dbReference>
<dbReference type="Proteomes" id="UP001378592">
    <property type="component" value="Unassembled WGS sequence"/>
</dbReference>
<dbReference type="Pfam" id="PF14989">
    <property type="entry name" value="CCDC32"/>
    <property type="match status" value="1"/>
</dbReference>
<evidence type="ECO:0000313" key="2">
    <source>
        <dbReference type="Proteomes" id="UP001378592"/>
    </source>
</evidence>
<keyword evidence="2" id="KW-1185">Reference proteome</keyword>
<dbReference type="PANTHER" id="PTHR31800:SF1">
    <property type="entry name" value="COILED-COIL DOMAIN-CONTAINING PROTEIN 32"/>
    <property type="match status" value="1"/>
</dbReference>
<sequence>MEMDPWLTNGNECQSVKTSKFEDDFVPCEKLPDSEEYLATLERKLAKLKERQSKKDLVESLEETRKSCMLRLVTEGIAGVQEDLDLDIPVNNSHASSTLLRHIAPERQALTLGELVELLKADQLSEKLAEDNSDIEVSSEDPQK</sequence>
<accession>A0AAN9ZDD5</accession>
<dbReference type="GO" id="GO:0044782">
    <property type="term" value="P:cilium organization"/>
    <property type="evidence" value="ECO:0007669"/>
    <property type="project" value="TreeGrafter"/>
</dbReference>
<protein>
    <submittedName>
        <fullName evidence="1">Uncharacterized protein</fullName>
    </submittedName>
</protein>
<gene>
    <name evidence="1" type="ORF">R5R35_004569</name>
</gene>